<dbReference type="EMBL" id="JBHRZT010000070">
    <property type="protein sequence ID" value="MFC3885370.1"/>
    <property type="molecule type" value="Genomic_DNA"/>
</dbReference>
<evidence type="ECO:0000256" key="1">
    <source>
        <dbReference type="SAM" id="MobiDB-lite"/>
    </source>
</evidence>
<name>A0ABV8B625_9BACI</name>
<dbReference type="RefSeq" id="WP_377917712.1">
    <property type="nucleotide sequence ID" value="NZ_JBHRZT010000070.1"/>
</dbReference>
<accession>A0ABV8B625</accession>
<protein>
    <submittedName>
        <fullName evidence="2">YfhD family protein</fullName>
    </submittedName>
</protein>
<evidence type="ECO:0000313" key="2">
    <source>
        <dbReference type="EMBL" id="MFC3885370.1"/>
    </source>
</evidence>
<dbReference type="Proteomes" id="UP001595752">
    <property type="component" value="Unassembled WGS sequence"/>
</dbReference>
<gene>
    <name evidence="2" type="ORF">ACFOU2_18540</name>
</gene>
<sequence>MGRSRGGRSRDKNKATLPQVPKNLKGDKADGLDVEFSMEHADHEDLEALARSQAADNRVHGMQNNKR</sequence>
<keyword evidence="3" id="KW-1185">Reference proteome</keyword>
<comment type="caution">
    <text evidence="2">The sequence shown here is derived from an EMBL/GenBank/DDBJ whole genome shotgun (WGS) entry which is preliminary data.</text>
</comment>
<reference evidence="3" key="1">
    <citation type="journal article" date="2019" name="Int. J. Syst. Evol. Microbiol.">
        <title>The Global Catalogue of Microorganisms (GCM) 10K type strain sequencing project: providing services to taxonomists for standard genome sequencing and annotation.</title>
        <authorList>
            <consortium name="The Broad Institute Genomics Platform"/>
            <consortium name="The Broad Institute Genome Sequencing Center for Infectious Disease"/>
            <person name="Wu L."/>
            <person name="Ma J."/>
        </authorList>
    </citation>
    <scope>NUCLEOTIDE SEQUENCE [LARGE SCALE GENOMIC DNA]</scope>
    <source>
        <strain evidence="3">CCUG 61889</strain>
    </source>
</reference>
<proteinExistence type="predicted"/>
<organism evidence="2 3">
    <name type="scientific">Bacillus songklensis</name>
    <dbReference type="NCBI Taxonomy" id="1069116"/>
    <lineage>
        <taxon>Bacteria</taxon>
        <taxon>Bacillati</taxon>
        <taxon>Bacillota</taxon>
        <taxon>Bacilli</taxon>
        <taxon>Bacillales</taxon>
        <taxon>Bacillaceae</taxon>
        <taxon>Bacillus</taxon>
    </lineage>
</organism>
<evidence type="ECO:0000313" key="3">
    <source>
        <dbReference type="Proteomes" id="UP001595752"/>
    </source>
</evidence>
<feature type="region of interest" description="Disordered" evidence="1">
    <location>
        <begin position="1"/>
        <end position="30"/>
    </location>
</feature>
<dbReference type="Pfam" id="PF14151">
    <property type="entry name" value="YfhD"/>
    <property type="match status" value="1"/>
</dbReference>
<dbReference type="InterPro" id="IPR025435">
    <property type="entry name" value="YfhD-like"/>
</dbReference>